<evidence type="ECO:0000256" key="4">
    <source>
        <dbReference type="ARBA" id="ARBA00022679"/>
    </source>
</evidence>
<gene>
    <name evidence="14" type="ORF">MTP13_16265</name>
</gene>
<dbReference type="Pfam" id="PF00781">
    <property type="entry name" value="DAGK_cat"/>
    <property type="match status" value="1"/>
</dbReference>
<dbReference type="InterPro" id="IPR050187">
    <property type="entry name" value="Lipid_Phosphate_FormReg"/>
</dbReference>
<dbReference type="RefSeq" id="WP_243568702.1">
    <property type="nucleotide sequence ID" value="NZ_BAAARD010000006.1"/>
</dbReference>
<dbReference type="SMART" id="SM00046">
    <property type="entry name" value="DAGKc"/>
    <property type="match status" value="1"/>
</dbReference>
<dbReference type="NCBIfam" id="TIGR00147">
    <property type="entry name" value="YegS/Rv2252/BmrU family lipid kinase"/>
    <property type="match status" value="1"/>
</dbReference>
<evidence type="ECO:0000256" key="3">
    <source>
        <dbReference type="ARBA" id="ARBA00022516"/>
    </source>
</evidence>
<dbReference type="InterPro" id="IPR045540">
    <property type="entry name" value="YegS/DAGK_C"/>
</dbReference>
<dbReference type="InterPro" id="IPR016064">
    <property type="entry name" value="NAD/diacylglycerol_kinase_sf"/>
</dbReference>
<evidence type="ECO:0000256" key="5">
    <source>
        <dbReference type="ARBA" id="ARBA00022723"/>
    </source>
</evidence>
<keyword evidence="3" id="KW-0444">Lipid biosynthesis</keyword>
<evidence type="ECO:0000256" key="11">
    <source>
        <dbReference type="ARBA" id="ARBA00023209"/>
    </source>
</evidence>
<evidence type="ECO:0000256" key="10">
    <source>
        <dbReference type="ARBA" id="ARBA00023098"/>
    </source>
</evidence>
<dbReference type="Pfam" id="PF19279">
    <property type="entry name" value="YegS_C"/>
    <property type="match status" value="1"/>
</dbReference>
<dbReference type="SUPFAM" id="SSF111331">
    <property type="entry name" value="NAD kinase/diacylglycerol kinase-like"/>
    <property type="match status" value="1"/>
</dbReference>
<evidence type="ECO:0000256" key="9">
    <source>
        <dbReference type="ARBA" id="ARBA00022842"/>
    </source>
</evidence>
<dbReference type="Gene3D" id="2.60.200.40">
    <property type="match status" value="1"/>
</dbReference>
<dbReference type="InterPro" id="IPR001206">
    <property type="entry name" value="Diacylglycerol_kinase_cat_dom"/>
</dbReference>
<dbReference type="InterPro" id="IPR005218">
    <property type="entry name" value="Diacylglycerol/lipid_kinase"/>
</dbReference>
<sequence length="316" mass="32666">MGGHIAVLANPFAGKGRGRAAAASAVAGLRAHGVEVRSYEGNSAAETAALAVQALEAAPSALVVVGGDGTLSGILEPLLLDVSVPIVLVPAGTGNDLARALGLPRDDAAAAAALALTGTARVIDVGEVRSAGRTTPFLTVAALGFDAKVSDRTNRLRWPHGALRYYLALAIELVRLRPMDFTIRIEDEAEYRAPGTLVAVGNTESYGGGMPVCVGAHPDDGLLDLVHVAPLTRLRLIRLFPLLLRGRHDRRPEVTHRRARAVRVSAPGLTVYADGERVGSGDCEIVSRAGALRIMVPPAEGRPTLGEAAHAAGGPA</sequence>
<dbReference type="PROSITE" id="PS50146">
    <property type="entry name" value="DAGK"/>
    <property type="match status" value="1"/>
</dbReference>
<keyword evidence="7 14" id="KW-0418">Kinase</keyword>
<name>A0ABY4ASK9_9MICO</name>
<dbReference type="PANTHER" id="PTHR12358">
    <property type="entry name" value="SPHINGOSINE KINASE"/>
    <property type="match status" value="1"/>
</dbReference>
<dbReference type="GO" id="GO:0016301">
    <property type="term" value="F:kinase activity"/>
    <property type="evidence" value="ECO:0007669"/>
    <property type="project" value="UniProtKB-KW"/>
</dbReference>
<evidence type="ECO:0000313" key="15">
    <source>
        <dbReference type="Proteomes" id="UP000831304"/>
    </source>
</evidence>
<evidence type="ECO:0000256" key="12">
    <source>
        <dbReference type="ARBA" id="ARBA00023264"/>
    </source>
</evidence>
<dbReference type="InterPro" id="IPR017438">
    <property type="entry name" value="ATP-NAD_kinase_N"/>
</dbReference>
<keyword evidence="10" id="KW-0443">Lipid metabolism</keyword>
<keyword evidence="9" id="KW-0460">Magnesium</keyword>
<dbReference type="Proteomes" id="UP000831304">
    <property type="component" value="Chromosome"/>
</dbReference>
<keyword evidence="8" id="KW-0067">ATP-binding</keyword>
<keyword evidence="15" id="KW-1185">Reference proteome</keyword>
<proteinExistence type="inferred from homology"/>
<keyword evidence="4" id="KW-0808">Transferase</keyword>
<keyword evidence="5" id="KW-0479">Metal-binding</keyword>
<evidence type="ECO:0000256" key="7">
    <source>
        <dbReference type="ARBA" id="ARBA00022777"/>
    </source>
</evidence>
<organism evidence="14 15">
    <name type="scientific">Agromyces soli</name>
    <dbReference type="NCBI Taxonomy" id="659012"/>
    <lineage>
        <taxon>Bacteria</taxon>
        <taxon>Bacillati</taxon>
        <taxon>Actinomycetota</taxon>
        <taxon>Actinomycetes</taxon>
        <taxon>Micrococcales</taxon>
        <taxon>Microbacteriaceae</taxon>
        <taxon>Agromyces</taxon>
    </lineage>
</organism>
<accession>A0ABY4ASK9</accession>
<evidence type="ECO:0000256" key="2">
    <source>
        <dbReference type="ARBA" id="ARBA00005983"/>
    </source>
</evidence>
<protein>
    <submittedName>
        <fullName evidence="14">YegS/Rv2252/BmrU family lipid kinase</fullName>
    </submittedName>
</protein>
<keyword evidence="11" id="KW-0594">Phospholipid biosynthesis</keyword>
<keyword evidence="6" id="KW-0547">Nucleotide-binding</keyword>
<dbReference type="Gene3D" id="3.40.50.10330">
    <property type="entry name" value="Probable inorganic polyphosphate/atp-NAD kinase, domain 1"/>
    <property type="match status" value="1"/>
</dbReference>
<evidence type="ECO:0000256" key="1">
    <source>
        <dbReference type="ARBA" id="ARBA00001946"/>
    </source>
</evidence>
<evidence type="ECO:0000313" key="14">
    <source>
        <dbReference type="EMBL" id="UOE25849.1"/>
    </source>
</evidence>
<evidence type="ECO:0000259" key="13">
    <source>
        <dbReference type="PROSITE" id="PS50146"/>
    </source>
</evidence>
<dbReference type="PANTHER" id="PTHR12358:SF106">
    <property type="entry name" value="LIPID KINASE YEGS"/>
    <property type="match status" value="1"/>
</dbReference>
<comment type="cofactor">
    <cofactor evidence="1">
        <name>Mg(2+)</name>
        <dbReference type="ChEBI" id="CHEBI:18420"/>
    </cofactor>
</comment>
<evidence type="ECO:0000256" key="8">
    <source>
        <dbReference type="ARBA" id="ARBA00022840"/>
    </source>
</evidence>
<feature type="domain" description="DAGKc" evidence="13">
    <location>
        <begin position="1"/>
        <end position="132"/>
    </location>
</feature>
<evidence type="ECO:0000256" key="6">
    <source>
        <dbReference type="ARBA" id="ARBA00022741"/>
    </source>
</evidence>
<dbReference type="EMBL" id="CP094533">
    <property type="protein sequence ID" value="UOE25849.1"/>
    <property type="molecule type" value="Genomic_DNA"/>
</dbReference>
<keyword evidence="12" id="KW-1208">Phospholipid metabolism</keyword>
<reference evidence="14 15" key="1">
    <citation type="submission" date="2022-03" db="EMBL/GenBank/DDBJ databases">
        <title>Agromyces sp. isolated from the gut of P. brevitarsis seulensis larvae.</title>
        <authorList>
            <person name="Won M."/>
            <person name="Kwon S.-W."/>
        </authorList>
    </citation>
    <scope>NUCLEOTIDE SEQUENCE [LARGE SCALE GENOMIC DNA]</scope>
    <source>
        <strain evidence="14 15">KACC 16215</strain>
    </source>
</reference>
<comment type="similarity">
    <text evidence="2">Belongs to the diacylglycerol/lipid kinase family.</text>
</comment>